<dbReference type="EMBL" id="VIIS01000212">
    <property type="protein sequence ID" value="KAF0311832.1"/>
    <property type="molecule type" value="Genomic_DNA"/>
</dbReference>
<evidence type="ECO:0000313" key="7">
    <source>
        <dbReference type="EMBL" id="KAF0311832.1"/>
    </source>
</evidence>
<keyword evidence="8" id="KW-1185">Reference proteome</keyword>
<evidence type="ECO:0000256" key="5">
    <source>
        <dbReference type="ARBA" id="ARBA00023242"/>
    </source>
</evidence>
<keyword evidence="5" id="KW-0539">Nucleus</keyword>
<feature type="region of interest" description="Disordered" evidence="6">
    <location>
        <begin position="118"/>
        <end position="156"/>
    </location>
</feature>
<evidence type="ECO:0000256" key="6">
    <source>
        <dbReference type="SAM" id="MobiDB-lite"/>
    </source>
</evidence>
<dbReference type="OrthoDB" id="10060331at2759"/>
<gene>
    <name evidence="7" type="primary">cuedc2</name>
    <name evidence="7" type="ORF">FJT64_017391</name>
</gene>
<name>A0A6A4XBW3_AMPAM</name>
<dbReference type="AlphaFoldDB" id="A0A6A4XBW3"/>
<organism evidence="7 8">
    <name type="scientific">Amphibalanus amphitrite</name>
    <name type="common">Striped barnacle</name>
    <name type="synonym">Balanus amphitrite</name>
    <dbReference type="NCBI Taxonomy" id="1232801"/>
    <lineage>
        <taxon>Eukaryota</taxon>
        <taxon>Metazoa</taxon>
        <taxon>Ecdysozoa</taxon>
        <taxon>Arthropoda</taxon>
        <taxon>Crustacea</taxon>
        <taxon>Multicrustacea</taxon>
        <taxon>Cirripedia</taxon>
        <taxon>Thoracica</taxon>
        <taxon>Thoracicalcarea</taxon>
        <taxon>Balanomorpha</taxon>
        <taxon>Balanoidea</taxon>
        <taxon>Balanidae</taxon>
        <taxon>Amphibalaninae</taxon>
        <taxon>Amphibalanus</taxon>
    </lineage>
</organism>
<dbReference type="Proteomes" id="UP000440578">
    <property type="component" value="Unassembled WGS sequence"/>
</dbReference>
<reference evidence="7 8" key="1">
    <citation type="submission" date="2019-07" db="EMBL/GenBank/DDBJ databases">
        <title>Draft genome assembly of a fouling barnacle, Amphibalanus amphitrite (Darwin, 1854): The first reference genome for Thecostraca.</title>
        <authorList>
            <person name="Kim W."/>
        </authorList>
    </citation>
    <scope>NUCLEOTIDE SEQUENCE [LARGE SCALE GENOMIC DNA]</scope>
    <source>
        <strain evidence="7">SNU_AA5</strain>
        <tissue evidence="7">Soma without cirri and trophi</tissue>
    </source>
</reference>
<dbReference type="GO" id="GO:0005737">
    <property type="term" value="C:cytoplasm"/>
    <property type="evidence" value="ECO:0007669"/>
    <property type="project" value="UniProtKB-SubCell"/>
</dbReference>
<comment type="caution">
    <text evidence="7">The sequence shown here is derived from an EMBL/GenBank/DDBJ whole genome shotgun (WGS) entry which is preliminary data.</text>
</comment>
<evidence type="ECO:0000256" key="3">
    <source>
        <dbReference type="ARBA" id="ARBA00022490"/>
    </source>
</evidence>
<dbReference type="PANTHER" id="PTHR12493:SF0">
    <property type="entry name" value="CUE DOMAIN-CONTAINING PROTEIN 2"/>
    <property type="match status" value="1"/>
</dbReference>
<evidence type="ECO:0000256" key="1">
    <source>
        <dbReference type="ARBA" id="ARBA00004123"/>
    </source>
</evidence>
<sequence>MDSGKADLQSVVNKALADFVQEHIPSASLDCVDDIVLSYVVGILEDLGEDEDGFDVEGFTEMLAAYIPEFSEIRPEQVCEWIFGLSAELAKRRKEVRHTDPGCDPVALLASQMETAVRPRHSSAASGSEETADGSAGGRTPRLSETSEAGSDTSDQAVVEEELRMLADMFPDACRLELHHCLSLAAGCLEKAAQLLLARQESGDAITQQQQVLSRRRGDRRELDDESLKASIIAKYSYQDVDGSKRQHKPHLPKSSPKKLVRYLDNKVVSLKGERFTEIKRSPETKDEMKKTYVSLKPLKQYRFH</sequence>
<keyword evidence="3" id="KW-0963">Cytoplasm</keyword>
<evidence type="ECO:0000256" key="4">
    <source>
        <dbReference type="ARBA" id="ARBA00022786"/>
    </source>
</evidence>
<protein>
    <submittedName>
        <fullName evidence="7">CUE domain-containing protein 2</fullName>
    </submittedName>
</protein>
<feature type="compositionally biased region" description="Polar residues" evidence="6">
    <location>
        <begin position="143"/>
        <end position="156"/>
    </location>
</feature>
<accession>A0A6A4XBW3</accession>
<evidence type="ECO:0000256" key="2">
    <source>
        <dbReference type="ARBA" id="ARBA00004496"/>
    </source>
</evidence>
<keyword evidence="4" id="KW-0833">Ubl conjugation pathway</keyword>
<dbReference type="PANTHER" id="PTHR12493">
    <property type="entry name" value="CUE DOMAIN CONTAINING 2"/>
    <property type="match status" value="1"/>
</dbReference>
<proteinExistence type="predicted"/>
<comment type="subcellular location">
    <subcellularLocation>
        <location evidence="2">Cytoplasm</location>
    </subcellularLocation>
    <subcellularLocation>
        <location evidence="1">Nucleus</location>
    </subcellularLocation>
</comment>
<dbReference type="GO" id="GO:0005634">
    <property type="term" value="C:nucleus"/>
    <property type="evidence" value="ECO:0007669"/>
    <property type="project" value="UniProtKB-SubCell"/>
</dbReference>
<evidence type="ECO:0000313" key="8">
    <source>
        <dbReference type="Proteomes" id="UP000440578"/>
    </source>
</evidence>